<organism evidence="3 4">
    <name type="scientific">Diploptera punctata</name>
    <name type="common">Pacific beetle cockroach</name>
    <dbReference type="NCBI Taxonomy" id="6984"/>
    <lineage>
        <taxon>Eukaryota</taxon>
        <taxon>Metazoa</taxon>
        <taxon>Ecdysozoa</taxon>
        <taxon>Arthropoda</taxon>
        <taxon>Hexapoda</taxon>
        <taxon>Insecta</taxon>
        <taxon>Pterygota</taxon>
        <taxon>Neoptera</taxon>
        <taxon>Polyneoptera</taxon>
        <taxon>Dictyoptera</taxon>
        <taxon>Blattodea</taxon>
        <taxon>Blaberoidea</taxon>
        <taxon>Blaberidae</taxon>
        <taxon>Diplopterinae</taxon>
        <taxon>Diploptera</taxon>
    </lineage>
</organism>
<dbReference type="Proteomes" id="UP001233999">
    <property type="component" value="Unassembled WGS sequence"/>
</dbReference>
<dbReference type="InterPro" id="IPR050111">
    <property type="entry name" value="C-type_lectin/snaclec_domain"/>
</dbReference>
<dbReference type="SMART" id="SM00034">
    <property type="entry name" value="CLECT"/>
    <property type="match status" value="1"/>
</dbReference>
<dbReference type="InterPro" id="IPR016187">
    <property type="entry name" value="CTDL_fold"/>
</dbReference>
<dbReference type="Gene3D" id="3.10.100.10">
    <property type="entry name" value="Mannose-Binding Protein A, subunit A"/>
    <property type="match status" value="1"/>
</dbReference>
<feature type="signal peptide" evidence="1">
    <location>
        <begin position="1"/>
        <end position="19"/>
    </location>
</feature>
<reference evidence="3" key="2">
    <citation type="submission" date="2023-05" db="EMBL/GenBank/DDBJ databases">
        <authorList>
            <person name="Fouks B."/>
        </authorList>
    </citation>
    <scope>NUCLEOTIDE SEQUENCE</scope>
    <source>
        <strain evidence="3">Stay&amp;Tobe</strain>
        <tissue evidence="3">Testes</tissue>
    </source>
</reference>
<dbReference type="InterPro" id="IPR016186">
    <property type="entry name" value="C-type_lectin-like/link_sf"/>
</dbReference>
<dbReference type="EMBL" id="JASPKZ010004211">
    <property type="protein sequence ID" value="KAJ9590508.1"/>
    <property type="molecule type" value="Genomic_DNA"/>
</dbReference>
<gene>
    <name evidence="3" type="ORF">L9F63_016459</name>
</gene>
<name>A0AAD8A184_DIPPU</name>
<protein>
    <recommendedName>
        <fullName evidence="2">C-type lectin domain-containing protein</fullName>
    </recommendedName>
</protein>
<feature type="chain" id="PRO_5042232872" description="C-type lectin domain-containing protein" evidence="1">
    <location>
        <begin position="20"/>
        <end position="233"/>
    </location>
</feature>
<evidence type="ECO:0000256" key="1">
    <source>
        <dbReference type="SAM" id="SignalP"/>
    </source>
</evidence>
<accession>A0AAD8A184</accession>
<dbReference type="InterPro" id="IPR001304">
    <property type="entry name" value="C-type_lectin-like"/>
</dbReference>
<sequence length="233" mass="25785">MALCKMLYYLIALCLGVNAKMDCGSYTTKTVKISITSRRNLTGHWIAQVQLEHGGGDKETGPWDMDIEHTTTMCQGNVTVDLKATLIAPPAKSILTAGPEGYDLVPGLGYYKLHTDVKTWDEAHVACEAEGAHLLIINSDEEAKALEIFWDANPKILNGDPNNWAHVGFHDKYKKGQYLTIFNQSLVSTGYVKWYPGDPQGGQQNCGIVVRKSNLLADIYCNSVIPFFCELEL</sequence>
<dbReference type="SUPFAM" id="SSF56436">
    <property type="entry name" value="C-type lectin-like"/>
    <property type="match status" value="1"/>
</dbReference>
<comment type="caution">
    <text evidence="3">The sequence shown here is derived from an EMBL/GenBank/DDBJ whole genome shotgun (WGS) entry which is preliminary data.</text>
</comment>
<dbReference type="PROSITE" id="PS50041">
    <property type="entry name" value="C_TYPE_LECTIN_2"/>
    <property type="match status" value="1"/>
</dbReference>
<evidence type="ECO:0000313" key="3">
    <source>
        <dbReference type="EMBL" id="KAJ9590508.1"/>
    </source>
</evidence>
<dbReference type="CDD" id="cd00037">
    <property type="entry name" value="CLECT"/>
    <property type="match status" value="1"/>
</dbReference>
<dbReference type="PANTHER" id="PTHR22803">
    <property type="entry name" value="MANNOSE, PHOSPHOLIPASE, LECTIN RECEPTOR RELATED"/>
    <property type="match status" value="1"/>
</dbReference>
<evidence type="ECO:0000313" key="4">
    <source>
        <dbReference type="Proteomes" id="UP001233999"/>
    </source>
</evidence>
<proteinExistence type="predicted"/>
<dbReference type="Pfam" id="PF00059">
    <property type="entry name" value="Lectin_C"/>
    <property type="match status" value="1"/>
</dbReference>
<reference evidence="3" key="1">
    <citation type="journal article" date="2023" name="IScience">
        <title>Live-bearing cockroach genome reveals convergent evolutionary mechanisms linked to viviparity in insects and beyond.</title>
        <authorList>
            <person name="Fouks B."/>
            <person name="Harrison M.C."/>
            <person name="Mikhailova A.A."/>
            <person name="Marchal E."/>
            <person name="English S."/>
            <person name="Carruthers M."/>
            <person name="Jennings E.C."/>
            <person name="Chiamaka E.L."/>
            <person name="Frigard R.A."/>
            <person name="Pippel M."/>
            <person name="Attardo G.M."/>
            <person name="Benoit J.B."/>
            <person name="Bornberg-Bauer E."/>
            <person name="Tobe S.S."/>
        </authorList>
    </citation>
    <scope>NUCLEOTIDE SEQUENCE</scope>
    <source>
        <strain evidence="3">Stay&amp;Tobe</strain>
    </source>
</reference>
<keyword evidence="4" id="KW-1185">Reference proteome</keyword>
<dbReference type="AlphaFoldDB" id="A0AAD8A184"/>
<feature type="domain" description="C-type lectin" evidence="2">
    <location>
        <begin position="111"/>
        <end position="230"/>
    </location>
</feature>
<keyword evidence="1" id="KW-0732">Signal</keyword>
<evidence type="ECO:0000259" key="2">
    <source>
        <dbReference type="PROSITE" id="PS50041"/>
    </source>
</evidence>